<keyword evidence="3" id="KW-1003">Cell membrane</keyword>
<keyword evidence="6 7" id="KW-0472">Membrane</keyword>
<reference evidence="9 10" key="1">
    <citation type="submission" date="2019-03" db="EMBL/GenBank/DDBJ databases">
        <title>Genomic Encyclopedia of Type Strains, Phase IV (KMG-IV): sequencing the most valuable type-strain genomes for metagenomic binning, comparative biology and taxonomic classification.</title>
        <authorList>
            <person name="Goeker M."/>
        </authorList>
    </citation>
    <scope>NUCLEOTIDE SEQUENCE [LARGE SCALE GENOMIC DNA]</scope>
    <source>
        <strain evidence="9 10">DSM 12121</strain>
    </source>
</reference>
<dbReference type="AlphaFoldDB" id="A0A4R6ED52"/>
<evidence type="ECO:0000313" key="10">
    <source>
        <dbReference type="Proteomes" id="UP000295129"/>
    </source>
</evidence>
<accession>A0A4R6ED52</accession>
<feature type="transmembrane region" description="Helical" evidence="7">
    <location>
        <begin position="170"/>
        <end position="196"/>
    </location>
</feature>
<feature type="transmembrane region" description="Helical" evidence="7">
    <location>
        <begin position="216"/>
        <end position="240"/>
    </location>
</feature>
<feature type="domain" description="ABC transmembrane type-1" evidence="8">
    <location>
        <begin position="60"/>
        <end position="240"/>
    </location>
</feature>
<keyword evidence="5 7" id="KW-1133">Transmembrane helix</keyword>
<proteinExistence type="inferred from homology"/>
<dbReference type="InterPro" id="IPR000515">
    <property type="entry name" value="MetI-like"/>
</dbReference>
<keyword evidence="10" id="KW-1185">Reference proteome</keyword>
<dbReference type="OrthoDB" id="8859188at2"/>
<dbReference type="GO" id="GO:0055085">
    <property type="term" value="P:transmembrane transport"/>
    <property type="evidence" value="ECO:0007669"/>
    <property type="project" value="InterPro"/>
</dbReference>
<protein>
    <submittedName>
        <fullName evidence="9">NitT/TauT family transport system permease protein</fullName>
    </submittedName>
</protein>
<dbReference type="SUPFAM" id="SSF161098">
    <property type="entry name" value="MetI-like"/>
    <property type="match status" value="1"/>
</dbReference>
<dbReference type="Proteomes" id="UP000295129">
    <property type="component" value="Unassembled WGS sequence"/>
</dbReference>
<evidence type="ECO:0000259" key="8">
    <source>
        <dbReference type="PROSITE" id="PS50928"/>
    </source>
</evidence>
<comment type="subcellular location">
    <subcellularLocation>
        <location evidence="1 7">Cell membrane</location>
        <topology evidence="1 7">Multi-pass membrane protein</topology>
    </subcellularLocation>
</comment>
<comment type="caution">
    <text evidence="9">The sequence shown here is derived from an EMBL/GenBank/DDBJ whole genome shotgun (WGS) entry which is preliminary data.</text>
</comment>
<dbReference type="PANTHER" id="PTHR30151:SF0">
    <property type="entry name" value="ABC TRANSPORTER PERMEASE PROTEIN MJ0413-RELATED"/>
    <property type="match status" value="1"/>
</dbReference>
<organism evidence="9 10">
    <name type="scientific">Azoarcus indigens</name>
    <dbReference type="NCBI Taxonomy" id="29545"/>
    <lineage>
        <taxon>Bacteria</taxon>
        <taxon>Pseudomonadati</taxon>
        <taxon>Pseudomonadota</taxon>
        <taxon>Betaproteobacteria</taxon>
        <taxon>Rhodocyclales</taxon>
        <taxon>Zoogloeaceae</taxon>
        <taxon>Azoarcus</taxon>
    </lineage>
</organism>
<dbReference type="InterPro" id="IPR035906">
    <property type="entry name" value="MetI-like_sf"/>
</dbReference>
<dbReference type="Pfam" id="PF00528">
    <property type="entry name" value="BPD_transp_1"/>
    <property type="match status" value="1"/>
</dbReference>
<dbReference type="GO" id="GO:0005886">
    <property type="term" value="C:plasma membrane"/>
    <property type="evidence" value="ECO:0007669"/>
    <property type="project" value="UniProtKB-SubCell"/>
</dbReference>
<feature type="transmembrane region" description="Helical" evidence="7">
    <location>
        <begin position="67"/>
        <end position="86"/>
    </location>
</feature>
<dbReference type="RefSeq" id="WP_133588280.1">
    <property type="nucleotide sequence ID" value="NZ_SNVV01000002.1"/>
</dbReference>
<evidence type="ECO:0000256" key="6">
    <source>
        <dbReference type="ARBA" id="ARBA00023136"/>
    </source>
</evidence>
<keyword evidence="4 7" id="KW-0812">Transmembrane</keyword>
<evidence type="ECO:0000256" key="1">
    <source>
        <dbReference type="ARBA" id="ARBA00004651"/>
    </source>
</evidence>
<keyword evidence="2 7" id="KW-0813">Transport</keyword>
<evidence type="ECO:0000256" key="4">
    <source>
        <dbReference type="ARBA" id="ARBA00022692"/>
    </source>
</evidence>
<comment type="similarity">
    <text evidence="7">Belongs to the binding-protein-dependent transport system permease family.</text>
</comment>
<dbReference type="EMBL" id="SNVV01000002">
    <property type="protein sequence ID" value="TDN56103.1"/>
    <property type="molecule type" value="Genomic_DNA"/>
</dbReference>
<dbReference type="PROSITE" id="PS50928">
    <property type="entry name" value="ABC_TM1"/>
    <property type="match status" value="1"/>
</dbReference>
<evidence type="ECO:0000313" key="9">
    <source>
        <dbReference type="EMBL" id="TDN56103.1"/>
    </source>
</evidence>
<feature type="transmembrane region" description="Helical" evidence="7">
    <location>
        <begin position="126"/>
        <end position="149"/>
    </location>
</feature>
<dbReference type="PANTHER" id="PTHR30151">
    <property type="entry name" value="ALKANE SULFONATE ABC TRANSPORTER-RELATED, MEMBRANE SUBUNIT"/>
    <property type="match status" value="1"/>
</dbReference>
<sequence>MKSALRKLGPAASTVLSLGALLVLWEILARLAQIDGFPPATEALVQVPLILGERESLASIGASLWRMFLGGALALCFAVPVGLAMGRNKRIAQALNPVLTAAYPIPKAALMPIIMLWFGVGDLSKVLVIFLGVSLPLIYHSFHGAHAVDEKLLWSAMAMGMKPVARLFKVVLPSALPDVLLGCRVGLAMALIVMISSEMIARQSGAGDLLFNALDMALYGDVYAMIVILAAIGFVLDWVFERVRRRLVHWAESRQDAMVPGGGV</sequence>
<evidence type="ECO:0000256" key="2">
    <source>
        <dbReference type="ARBA" id="ARBA00022448"/>
    </source>
</evidence>
<evidence type="ECO:0000256" key="3">
    <source>
        <dbReference type="ARBA" id="ARBA00022475"/>
    </source>
</evidence>
<dbReference type="CDD" id="cd06261">
    <property type="entry name" value="TM_PBP2"/>
    <property type="match status" value="1"/>
</dbReference>
<gene>
    <name evidence="9" type="ORF">C7389_10238</name>
</gene>
<dbReference type="Gene3D" id="1.10.3720.10">
    <property type="entry name" value="MetI-like"/>
    <property type="match status" value="1"/>
</dbReference>
<evidence type="ECO:0000256" key="5">
    <source>
        <dbReference type="ARBA" id="ARBA00022989"/>
    </source>
</evidence>
<evidence type="ECO:0000256" key="7">
    <source>
        <dbReference type="RuleBase" id="RU363032"/>
    </source>
</evidence>
<name>A0A4R6ED52_9RHOO</name>
<feature type="transmembrane region" description="Helical" evidence="7">
    <location>
        <begin position="98"/>
        <end position="120"/>
    </location>
</feature>